<organism evidence="2 3">
    <name type="scientific">Saitoella complicata (strain BCRC 22490 / CBS 7301 / JCM 7358 / NBRC 10748 / NRRL Y-17804)</name>
    <dbReference type="NCBI Taxonomy" id="698492"/>
    <lineage>
        <taxon>Eukaryota</taxon>
        <taxon>Fungi</taxon>
        <taxon>Dikarya</taxon>
        <taxon>Ascomycota</taxon>
        <taxon>Taphrinomycotina</taxon>
        <taxon>Taphrinomycotina incertae sedis</taxon>
        <taxon>Saitoella</taxon>
    </lineage>
</organism>
<accession>A0A0E9NDG0</accession>
<sequence>MEQLGAEWPGRQAVPILSSLQKAYRRLQVLHQSHPSQFLNHRSIATKMNQQYYQQGQQYPGYGQVPQQMQAPIQQQQPQEKHHHHLGQKAGGVGKALMNAAVW</sequence>
<evidence type="ECO:0000256" key="1">
    <source>
        <dbReference type="SAM" id="MobiDB-lite"/>
    </source>
</evidence>
<reference evidence="2 3" key="2">
    <citation type="journal article" date="2014" name="J. Gen. Appl. Microbiol.">
        <title>The early diverging ascomycetous budding yeast Saitoella complicata has three histone deacetylases belonging to the Clr6, Hos2, and Rpd3 lineages.</title>
        <authorList>
            <person name="Nishida H."/>
            <person name="Matsumoto T."/>
            <person name="Kondo S."/>
            <person name="Hamamoto M."/>
            <person name="Yoshikawa H."/>
        </authorList>
    </citation>
    <scope>NUCLEOTIDE SEQUENCE [LARGE SCALE GENOMIC DNA]</scope>
    <source>
        <strain evidence="2 3">NRRL Y-17804</strain>
    </source>
</reference>
<reference evidence="2 3" key="3">
    <citation type="journal article" date="2015" name="Genome Announc.">
        <title>Draft Genome Sequence of the Archiascomycetous Yeast Saitoella complicata.</title>
        <authorList>
            <person name="Yamauchi K."/>
            <person name="Kondo S."/>
            <person name="Hamamoto M."/>
            <person name="Takahashi Y."/>
            <person name="Ogura Y."/>
            <person name="Hayashi T."/>
            <person name="Nishida H."/>
        </authorList>
    </citation>
    <scope>NUCLEOTIDE SEQUENCE [LARGE SCALE GENOMIC DNA]</scope>
    <source>
        <strain evidence="2 3">NRRL Y-17804</strain>
    </source>
</reference>
<feature type="region of interest" description="Disordered" evidence="1">
    <location>
        <begin position="67"/>
        <end position="93"/>
    </location>
</feature>
<name>A0A0E9NDG0_SAICN</name>
<dbReference type="AlphaFoldDB" id="A0A0E9NDG0"/>
<evidence type="ECO:0000313" key="3">
    <source>
        <dbReference type="Proteomes" id="UP000033140"/>
    </source>
</evidence>
<comment type="caution">
    <text evidence="2">The sequence shown here is derived from an EMBL/GenBank/DDBJ whole genome shotgun (WGS) entry which is preliminary data.</text>
</comment>
<proteinExistence type="predicted"/>
<evidence type="ECO:0000313" key="2">
    <source>
        <dbReference type="EMBL" id="GAO47766.1"/>
    </source>
</evidence>
<protein>
    <submittedName>
        <fullName evidence="2">Uncharacterized protein</fullName>
    </submittedName>
</protein>
<gene>
    <name evidence="2" type="ORF">G7K_1965-t1</name>
</gene>
<keyword evidence="3" id="KW-1185">Reference proteome</keyword>
<feature type="compositionally biased region" description="Low complexity" evidence="1">
    <location>
        <begin position="67"/>
        <end position="78"/>
    </location>
</feature>
<dbReference type="EMBL" id="BACD03000011">
    <property type="protein sequence ID" value="GAO47766.1"/>
    <property type="molecule type" value="Genomic_DNA"/>
</dbReference>
<reference evidence="2 3" key="1">
    <citation type="journal article" date="2011" name="J. Gen. Appl. Microbiol.">
        <title>Draft genome sequencing of the enigmatic yeast Saitoella complicata.</title>
        <authorList>
            <person name="Nishida H."/>
            <person name="Hamamoto M."/>
            <person name="Sugiyama J."/>
        </authorList>
    </citation>
    <scope>NUCLEOTIDE SEQUENCE [LARGE SCALE GENOMIC DNA]</scope>
    <source>
        <strain evidence="2 3">NRRL Y-17804</strain>
    </source>
</reference>
<dbReference type="Proteomes" id="UP000033140">
    <property type="component" value="Unassembled WGS sequence"/>
</dbReference>